<dbReference type="InterPro" id="IPR025996">
    <property type="entry name" value="MT1864/Rv1816-like_C"/>
</dbReference>
<dbReference type="RefSeq" id="WP_084522150.1">
    <property type="nucleotide sequence ID" value="NZ_JABELX010000023.1"/>
</dbReference>
<accession>A0A849CHR0</accession>
<reference evidence="4 5" key="1">
    <citation type="submission" date="2020-05" db="EMBL/GenBank/DDBJ databases">
        <title>MicrobeNet Type strains.</title>
        <authorList>
            <person name="Nicholson A.C."/>
        </authorList>
    </citation>
    <scope>NUCLEOTIDE SEQUENCE [LARGE SCALE GENOMIC DNA]</scope>
    <source>
        <strain evidence="4 5">JCM 3224</strain>
    </source>
</reference>
<dbReference type="Gene3D" id="1.10.10.60">
    <property type="entry name" value="Homeodomain-like"/>
    <property type="match status" value="1"/>
</dbReference>
<gene>
    <name evidence="4" type="ORF">HLB23_37840</name>
</gene>
<dbReference type="Gene3D" id="1.10.357.10">
    <property type="entry name" value="Tetracycline Repressor, domain 2"/>
    <property type="match status" value="1"/>
</dbReference>
<evidence type="ECO:0000259" key="3">
    <source>
        <dbReference type="Pfam" id="PF13305"/>
    </source>
</evidence>
<keyword evidence="1" id="KW-0805">Transcription regulation</keyword>
<dbReference type="SUPFAM" id="SSF48498">
    <property type="entry name" value="Tetracyclin repressor-like, C-terminal domain"/>
    <property type="match status" value="1"/>
</dbReference>
<evidence type="ECO:0000256" key="2">
    <source>
        <dbReference type="ARBA" id="ARBA00023163"/>
    </source>
</evidence>
<protein>
    <submittedName>
        <fullName evidence="4">TetR/AcrR family transcriptional regulator</fullName>
    </submittedName>
</protein>
<feature type="domain" description="HTH-type transcriptional regulator MT1864/Rv1816-like C-terminal" evidence="3">
    <location>
        <begin position="82"/>
        <end position="178"/>
    </location>
</feature>
<dbReference type="AlphaFoldDB" id="A0A849CHR0"/>
<dbReference type="EMBL" id="JABELX010000023">
    <property type="protein sequence ID" value="NNH75549.1"/>
    <property type="molecule type" value="Genomic_DNA"/>
</dbReference>
<sequence>MPRAGLSTTEVIRAGAELADEVGYPNLAMAPLAQKLGVRTPSLYKHVASLAELQRGIAVLAMTELDRATRDAMHGFSGTAALDAFARSFRDYAITHPGRYASTVGAGYHGEGDPMLEPAARMVDSITVVLRGYGIPDAEMDHAMRTIRSMIHGFAELQLSGGFQWSGDPEVSFEWMLRFIDAGLRHHTR</sequence>
<dbReference type="InterPro" id="IPR036271">
    <property type="entry name" value="Tet_transcr_reg_TetR-rel_C_sf"/>
</dbReference>
<comment type="caution">
    <text evidence="4">The sequence shown here is derived from an EMBL/GenBank/DDBJ whole genome shotgun (WGS) entry which is preliminary data.</text>
</comment>
<name>A0A849CHR0_9NOCA</name>
<dbReference type="Proteomes" id="UP000586827">
    <property type="component" value="Unassembled WGS sequence"/>
</dbReference>
<keyword evidence="5" id="KW-1185">Reference proteome</keyword>
<dbReference type="SUPFAM" id="SSF46689">
    <property type="entry name" value="Homeodomain-like"/>
    <property type="match status" value="1"/>
</dbReference>
<keyword evidence="2" id="KW-0804">Transcription</keyword>
<evidence type="ECO:0000256" key="1">
    <source>
        <dbReference type="ARBA" id="ARBA00023015"/>
    </source>
</evidence>
<evidence type="ECO:0000313" key="4">
    <source>
        <dbReference type="EMBL" id="NNH75549.1"/>
    </source>
</evidence>
<dbReference type="InterPro" id="IPR009057">
    <property type="entry name" value="Homeodomain-like_sf"/>
</dbReference>
<organism evidence="4 5">
    <name type="scientific">Nocardia uniformis</name>
    <dbReference type="NCBI Taxonomy" id="53432"/>
    <lineage>
        <taxon>Bacteria</taxon>
        <taxon>Bacillati</taxon>
        <taxon>Actinomycetota</taxon>
        <taxon>Actinomycetes</taxon>
        <taxon>Mycobacteriales</taxon>
        <taxon>Nocardiaceae</taxon>
        <taxon>Nocardia</taxon>
    </lineage>
</organism>
<dbReference type="Pfam" id="PF13305">
    <property type="entry name" value="TetR_C_33"/>
    <property type="match status" value="1"/>
</dbReference>
<proteinExistence type="predicted"/>
<evidence type="ECO:0000313" key="5">
    <source>
        <dbReference type="Proteomes" id="UP000586827"/>
    </source>
</evidence>